<comment type="caution">
    <text evidence="10">The sequence shown here is derived from an EMBL/GenBank/DDBJ whole genome shotgun (WGS) entry which is preliminary data.</text>
</comment>
<dbReference type="PANTHER" id="PTHR22600">
    <property type="entry name" value="BETA-HEXOSAMINIDASE"/>
    <property type="match status" value="1"/>
</dbReference>
<evidence type="ECO:0000256" key="6">
    <source>
        <dbReference type="PIRSR" id="PIRSR625705-1"/>
    </source>
</evidence>
<dbReference type="GO" id="GO:0030203">
    <property type="term" value="P:glycosaminoglycan metabolic process"/>
    <property type="evidence" value="ECO:0007669"/>
    <property type="project" value="TreeGrafter"/>
</dbReference>
<feature type="active site" description="Proton donor" evidence="6">
    <location>
        <position position="402"/>
    </location>
</feature>
<dbReference type="Pfam" id="PF00728">
    <property type="entry name" value="Glyco_hydro_20"/>
    <property type="match status" value="1"/>
</dbReference>
<dbReference type="EMBL" id="QEAN01000051">
    <property type="protein sequence ID" value="TPX51670.1"/>
    <property type="molecule type" value="Genomic_DNA"/>
</dbReference>
<dbReference type="InterPro" id="IPR015882">
    <property type="entry name" value="HEX_bac_N"/>
</dbReference>
<keyword evidence="5" id="KW-0326">Glycosidase</keyword>
<evidence type="ECO:0000256" key="3">
    <source>
        <dbReference type="ARBA" id="ARBA00012663"/>
    </source>
</evidence>
<comment type="catalytic activity">
    <reaction evidence="1">
        <text>Hydrolysis of terminal non-reducing N-acetyl-D-hexosamine residues in N-acetyl-beta-D-hexosaminides.</text>
        <dbReference type="EC" id="3.2.1.52"/>
    </reaction>
</comment>
<dbReference type="STRING" id="286115.A0A507DIY9"/>
<evidence type="ECO:0000313" key="13">
    <source>
        <dbReference type="Proteomes" id="UP000317494"/>
    </source>
</evidence>
<evidence type="ECO:0000256" key="5">
    <source>
        <dbReference type="ARBA" id="ARBA00023295"/>
    </source>
</evidence>
<comment type="similarity">
    <text evidence="2">Belongs to the glycosyl hydrolase 20 family.</text>
</comment>
<proteinExistence type="inferred from homology"/>
<dbReference type="InterPro" id="IPR015883">
    <property type="entry name" value="Glyco_hydro_20_cat"/>
</dbReference>
<keyword evidence="13" id="KW-1185">Reference proteome</keyword>
<evidence type="ECO:0000259" key="9">
    <source>
        <dbReference type="Pfam" id="PF02838"/>
    </source>
</evidence>
<dbReference type="Proteomes" id="UP000317494">
    <property type="component" value="Unassembled WGS sequence"/>
</dbReference>
<evidence type="ECO:0000313" key="10">
    <source>
        <dbReference type="EMBL" id="TPX51669.1"/>
    </source>
</evidence>
<feature type="domain" description="Beta-hexosaminidase bacterial type N-terminal" evidence="9">
    <location>
        <begin position="77"/>
        <end position="216"/>
    </location>
</feature>
<evidence type="ECO:0000313" key="14">
    <source>
        <dbReference type="Proteomes" id="UP000320475"/>
    </source>
</evidence>
<dbReference type="EC" id="3.2.1.52" evidence="3"/>
<feature type="domain" description="Glycoside hydrolase family 20 catalytic" evidence="8">
    <location>
        <begin position="220"/>
        <end position="558"/>
    </location>
</feature>
<protein>
    <recommendedName>
        <fullName evidence="3">beta-N-acetylhexosaminidase</fullName>
        <ecNumber evidence="3">3.2.1.52</ecNumber>
    </recommendedName>
</protein>
<evidence type="ECO:0000259" key="8">
    <source>
        <dbReference type="Pfam" id="PF00728"/>
    </source>
</evidence>
<dbReference type="AlphaFoldDB" id="A0A507DIY9"/>
<name>A0A507DIY9_9FUNG</name>
<dbReference type="Gene3D" id="3.20.20.80">
    <property type="entry name" value="Glycosidases"/>
    <property type="match status" value="1"/>
</dbReference>
<dbReference type="PANTHER" id="PTHR22600:SF57">
    <property type="entry name" value="BETA-N-ACETYLHEXOSAMINIDASE"/>
    <property type="match status" value="1"/>
</dbReference>
<dbReference type="GO" id="GO:0004563">
    <property type="term" value="F:beta-N-acetylhexosaminidase activity"/>
    <property type="evidence" value="ECO:0007669"/>
    <property type="project" value="UniProtKB-EC"/>
</dbReference>
<organism evidence="10 13">
    <name type="scientific">Synchytrium endobioticum</name>
    <dbReference type="NCBI Taxonomy" id="286115"/>
    <lineage>
        <taxon>Eukaryota</taxon>
        <taxon>Fungi</taxon>
        <taxon>Fungi incertae sedis</taxon>
        <taxon>Chytridiomycota</taxon>
        <taxon>Chytridiomycota incertae sedis</taxon>
        <taxon>Chytridiomycetes</taxon>
        <taxon>Synchytriales</taxon>
        <taxon>Synchytriaceae</taxon>
        <taxon>Synchytrium</taxon>
    </lineage>
</organism>
<sequence>MQMAWMPIYQPMPPYIIPIIPASQNPLNLVPIPYLTRLDDQDEGEDDHDHDQDIIISPTSSENRSKSSNSTTSCTHRSFSLSSNTTIHYYDTRLSSTALRLSRALGIGGIATTLAVIEKEHDDQMAHGDEHGHGSSAIADVPPPGIHLLITPSFSHTHIPLSNPTLTAECYELCVRDSHTITIKAADPKGVFYGCTSLEQMFETSAASIPLVTIVDGPRFEWRGCHLDCARHFMDVPFIKRFLELLAYHKINRFHWHLTDDQGWRLESELYPNLTDTGAWRDDADGQARYGGVYTRTDVSDVVALAGELHIEVVPEVELPGHCTAALARYADPVCAVQDSHAETSYPDLGCTGGPYTVSNRWGIHADVFCAGNENVFVFLEGVLAEVTALFPSKYIHIGGDECPKDTWEACHRCQKRVSEHGLRDSGELQSWFVNRIAGFLRSKGKIVIGWDEIHEGGLPEDVIVQSWRDWNGAVGAVRQGHQAITSPVSHCYFDWGVKYINLERVYAFDPIPPGIAPSEESLIMGSEACMWTEDAPRNTVLGKVFPRLLALATKLWTLKQRTDGIPFPDFFETVTMYHIPLRLKRLGVECSDGMSESFKARA</sequence>
<gene>
    <name evidence="12" type="primary">SENL30</name>
    <name evidence="12" type="ORF">SeLEV6574_g00030</name>
    <name evidence="10" type="ORF">SeMB42_g01844</name>
    <name evidence="11" type="ORF">SeMB42_g01847</name>
</gene>
<evidence type="ECO:0000256" key="7">
    <source>
        <dbReference type="SAM" id="MobiDB-lite"/>
    </source>
</evidence>
<dbReference type="Proteomes" id="UP000320475">
    <property type="component" value="Unassembled WGS sequence"/>
</dbReference>
<dbReference type="CDD" id="cd06563">
    <property type="entry name" value="GH20_chitobiase-like"/>
    <property type="match status" value="1"/>
</dbReference>
<dbReference type="VEuPathDB" id="FungiDB:SeMB42_g01844"/>
<dbReference type="GO" id="GO:0005975">
    <property type="term" value="P:carbohydrate metabolic process"/>
    <property type="evidence" value="ECO:0007669"/>
    <property type="project" value="InterPro"/>
</dbReference>
<feature type="compositionally biased region" description="Low complexity" evidence="7">
    <location>
        <begin position="57"/>
        <end position="75"/>
    </location>
</feature>
<keyword evidence="4" id="KW-0378">Hydrolase</keyword>
<evidence type="ECO:0000256" key="4">
    <source>
        <dbReference type="ARBA" id="ARBA00022801"/>
    </source>
</evidence>
<dbReference type="Gene3D" id="3.30.379.10">
    <property type="entry name" value="Chitobiase/beta-hexosaminidase domain 2-like"/>
    <property type="match status" value="1"/>
</dbReference>
<feature type="region of interest" description="Disordered" evidence="7">
    <location>
        <begin position="39"/>
        <end position="77"/>
    </location>
</feature>
<dbReference type="SUPFAM" id="SSF55545">
    <property type="entry name" value="beta-N-acetylhexosaminidase-like domain"/>
    <property type="match status" value="1"/>
</dbReference>
<dbReference type="Pfam" id="PF02838">
    <property type="entry name" value="Glyco_hydro_20b"/>
    <property type="match status" value="1"/>
</dbReference>
<dbReference type="SUPFAM" id="SSF51445">
    <property type="entry name" value="(Trans)glycosidases"/>
    <property type="match status" value="1"/>
</dbReference>
<dbReference type="InterPro" id="IPR017853">
    <property type="entry name" value="GH"/>
</dbReference>
<reference evidence="13 14" key="1">
    <citation type="journal article" date="2019" name="Sci. Rep.">
        <title>Comparative genomics of chytrid fungi reveal insights into the obligate biotrophic and pathogenic lifestyle of Synchytrium endobioticum.</title>
        <authorList>
            <person name="van de Vossenberg B.T.L.H."/>
            <person name="Warris S."/>
            <person name="Nguyen H.D.T."/>
            <person name="van Gent-Pelzer M.P.E."/>
            <person name="Joly D.L."/>
            <person name="van de Geest H.C."/>
            <person name="Bonants P.J.M."/>
            <person name="Smith D.S."/>
            <person name="Levesque C.A."/>
            <person name="van der Lee T.A.J."/>
        </authorList>
    </citation>
    <scope>NUCLEOTIDE SEQUENCE [LARGE SCALE GENOMIC DNA]</scope>
    <source>
        <strain evidence="12 14">LEV6574</strain>
        <strain evidence="10 13">MB42</strain>
    </source>
</reference>
<dbReference type="InterPro" id="IPR025705">
    <property type="entry name" value="Beta_hexosaminidase_sua/sub"/>
</dbReference>
<evidence type="ECO:0000313" key="12">
    <source>
        <dbReference type="EMBL" id="TPX51811.1"/>
    </source>
</evidence>
<dbReference type="GO" id="GO:0016020">
    <property type="term" value="C:membrane"/>
    <property type="evidence" value="ECO:0007669"/>
    <property type="project" value="TreeGrafter"/>
</dbReference>
<dbReference type="PRINTS" id="PR00738">
    <property type="entry name" value="GLHYDRLASE20"/>
</dbReference>
<dbReference type="VEuPathDB" id="FungiDB:SeMB42_g01847"/>
<evidence type="ECO:0000256" key="2">
    <source>
        <dbReference type="ARBA" id="ARBA00006285"/>
    </source>
</evidence>
<accession>A0A507DIY9</accession>
<dbReference type="EMBL" id="QEAN01000051">
    <property type="protein sequence ID" value="TPX51669.1"/>
    <property type="molecule type" value="Genomic_DNA"/>
</dbReference>
<dbReference type="OrthoDB" id="428480at2759"/>
<evidence type="ECO:0000313" key="11">
    <source>
        <dbReference type="EMBL" id="TPX51670.1"/>
    </source>
</evidence>
<evidence type="ECO:0000256" key="1">
    <source>
        <dbReference type="ARBA" id="ARBA00001231"/>
    </source>
</evidence>
<dbReference type="InterPro" id="IPR029018">
    <property type="entry name" value="Hex-like_dom2"/>
</dbReference>
<dbReference type="EMBL" id="QEAM01000001">
    <property type="protein sequence ID" value="TPX51811.1"/>
    <property type="molecule type" value="Genomic_DNA"/>
</dbReference>